<dbReference type="EMBL" id="JACXAA010000002">
    <property type="protein sequence ID" value="MBD2752611.1"/>
    <property type="molecule type" value="Genomic_DNA"/>
</dbReference>
<evidence type="ECO:0000313" key="3">
    <source>
        <dbReference type="Proteomes" id="UP000653797"/>
    </source>
</evidence>
<name>A0A927AZI5_9BACT</name>
<evidence type="ECO:0000256" key="1">
    <source>
        <dbReference type="SAM" id="MobiDB-lite"/>
    </source>
</evidence>
<comment type="caution">
    <text evidence="2">The sequence shown here is derived from an EMBL/GenBank/DDBJ whole genome shotgun (WGS) entry which is preliminary data.</text>
</comment>
<sequence>MIELHPSPPTSLNGHGQHKDTAGEESGQVDLPGLQQHMAAMADRVGQLPDPSPAGKLGDTAFYSFYRSLLTEAQVRLTDQIDEPTVCIQILDGEQSATYGTLGNFSLLIGKAKSRKTYLLSALVASWLKGGTVMDKLQGLLSDQKRMVLYFDTEQHKGHVKRVLKRIAQLAGQQELPMIQVFHLKKHAPNHRLNAMRVAIEDTHNLGLIIIDGIRDTVFDINDAKEATDRATDLLLWTEEKDAHLITVIHENKGNSNARGHLGSELVNKAETVISVSRDPGDKNVSIVTAEYCRDKEFEPFGFSIGEDGLPFLVGEVSTDAPPTRPRKPTVDSLNPDQISAIVKRVFESEDSLKYSQLLNAIVEASEFIGVPLARSRVETFIPRVVKSGYLRKGKEPNQRYETYRLNAEKNSI</sequence>
<protein>
    <submittedName>
        <fullName evidence="2">AAA family ATPase</fullName>
    </submittedName>
</protein>
<dbReference type="Pfam" id="PF13481">
    <property type="entry name" value="AAA_25"/>
    <property type="match status" value="1"/>
</dbReference>
<feature type="region of interest" description="Disordered" evidence="1">
    <location>
        <begin position="1"/>
        <end position="28"/>
    </location>
</feature>
<dbReference type="Gene3D" id="3.40.50.300">
    <property type="entry name" value="P-loop containing nucleotide triphosphate hydrolases"/>
    <property type="match status" value="1"/>
</dbReference>
<gene>
    <name evidence="2" type="ORF">IC230_06910</name>
</gene>
<dbReference type="RefSeq" id="WP_191038242.1">
    <property type="nucleotide sequence ID" value="NZ_JACXAA010000002.1"/>
</dbReference>
<evidence type="ECO:0000313" key="2">
    <source>
        <dbReference type="EMBL" id="MBD2752611.1"/>
    </source>
</evidence>
<dbReference type="Proteomes" id="UP000653797">
    <property type="component" value="Unassembled WGS sequence"/>
</dbReference>
<proteinExistence type="predicted"/>
<keyword evidence="3" id="KW-1185">Reference proteome</keyword>
<dbReference type="SUPFAM" id="SSF52540">
    <property type="entry name" value="P-loop containing nucleoside triphosphate hydrolases"/>
    <property type="match status" value="1"/>
</dbReference>
<dbReference type="AlphaFoldDB" id="A0A927AZI5"/>
<accession>A0A927AZI5</accession>
<reference evidence="2" key="1">
    <citation type="submission" date="2020-09" db="EMBL/GenBank/DDBJ databases">
        <authorList>
            <person name="Kim M.K."/>
        </authorList>
    </citation>
    <scope>NUCLEOTIDE SEQUENCE</scope>
    <source>
        <strain evidence="2">BT704</strain>
    </source>
</reference>
<dbReference type="InterPro" id="IPR027417">
    <property type="entry name" value="P-loop_NTPase"/>
</dbReference>
<organism evidence="2 3">
    <name type="scientific">Spirosoma validum</name>
    <dbReference type="NCBI Taxonomy" id="2771355"/>
    <lineage>
        <taxon>Bacteria</taxon>
        <taxon>Pseudomonadati</taxon>
        <taxon>Bacteroidota</taxon>
        <taxon>Cytophagia</taxon>
        <taxon>Cytophagales</taxon>
        <taxon>Cytophagaceae</taxon>
        <taxon>Spirosoma</taxon>
    </lineage>
</organism>